<evidence type="ECO:0000256" key="11">
    <source>
        <dbReference type="SAM" id="MobiDB-lite"/>
    </source>
</evidence>
<dbReference type="GO" id="GO:0016020">
    <property type="term" value="C:membrane"/>
    <property type="evidence" value="ECO:0007669"/>
    <property type="project" value="UniProtKB-SubCell"/>
</dbReference>
<keyword evidence="4 12" id="KW-0812">Transmembrane</keyword>
<name>A0A151QQC2_CAJCA</name>
<evidence type="ECO:0000256" key="8">
    <source>
        <dbReference type="ARBA" id="ARBA00022989"/>
    </source>
</evidence>
<evidence type="ECO:0000256" key="6">
    <source>
        <dbReference type="ARBA" id="ARBA00022741"/>
    </source>
</evidence>
<protein>
    <submittedName>
        <fullName evidence="15">Receptor-like protein kinase FERONIA</fullName>
    </submittedName>
</protein>
<keyword evidence="7" id="KW-0067">ATP-binding</keyword>
<keyword evidence="6" id="KW-0547">Nucleotide-binding</keyword>
<proteinExistence type="predicted"/>
<evidence type="ECO:0000256" key="5">
    <source>
        <dbReference type="ARBA" id="ARBA00022729"/>
    </source>
</evidence>
<evidence type="ECO:0000256" key="7">
    <source>
        <dbReference type="ARBA" id="ARBA00022840"/>
    </source>
</evidence>
<dbReference type="InterPro" id="IPR045272">
    <property type="entry name" value="ANXUR1/2-like"/>
</dbReference>
<evidence type="ECO:0000256" key="9">
    <source>
        <dbReference type="ARBA" id="ARBA00023136"/>
    </source>
</evidence>
<evidence type="ECO:0000256" key="4">
    <source>
        <dbReference type="ARBA" id="ARBA00022692"/>
    </source>
</evidence>
<feature type="signal peptide" evidence="13">
    <location>
        <begin position="1"/>
        <end position="27"/>
    </location>
</feature>
<keyword evidence="8 12" id="KW-1133">Transmembrane helix</keyword>
<accession>A0A151QQC2</accession>
<keyword evidence="10" id="KW-0325">Glycoprotein</keyword>
<evidence type="ECO:0000256" key="2">
    <source>
        <dbReference type="ARBA" id="ARBA00022527"/>
    </source>
</evidence>
<dbReference type="EMBL" id="KQ485242">
    <property type="protein sequence ID" value="KYP32511.1"/>
    <property type="molecule type" value="Genomic_DNA"/>
</dbReference>
<evidence type="ECO:0000256" key="3">
    <source>
        <dbReference type="ARBA" id="ARBA00022679"/>
    </source>
</evidence>
<keyword evidence="15" id="KW-0418">Kinase</keyword>
<feature type="transmembrane region" description="Helical" evidence="12">
    <location>
        <begin position="390"/>
        <end position="413"/>
    </location>
</feature>
<keyword evidence="9 12" id="KW-0472">Membrane</keyword>
<keyword evidence="3" id="KW-0808">Transferase</keyword>
<feature type="domain" description="Malectin-like" evidence="14">
    <location>
        <begin position="71"/>
        <end position="330"/>
    </location>
</feature>
<sequence length="435" mass="48254">MDTTHIRVAFGAILILLLFCHPYLSKAEDAIYLPVDLFSINCGSTNNFSARDGRNWTGDTPSARLSRSPFSYSFPVTQGPKFLRLFFYSSSYHNFDRSKAYFSVKSGPYTLLQRFNASLNADDDAGDILFREYCINVEDGERLNITFIPSTTDSYAFINGIEIVSIPPYLYYTDPHIDNADLPQLVGQTTPFPIENNHALETMYRLTVAGREIPPSEDTGMLRSWDGGEKYLTSQSGPSVDIAADIKLSFTNITPYYTAPDQVYRTLRNMGPVASMNMRFNLTWQLPIDSGFFYLLRLHFCQLDPQKGVPVDRDYVVLIPGNQAKPNLSLKMHPHPKSLTKDAQLNAIELFKISDSTGSLAGPNPDAPPQTQQVPRQISNKKSSGSTKTLVAAVAGAVSCVLLLSFIVAFFLVKCKKNVVVDNKKDGTSRGDGSS</sequence>
<dbReference type="GO" id="GO:0004714">
    <property type="term" value="F:transmembrane receptor protein tyrosine kinase activity"/>
    <property type="evidence" value="ECO:0007669"/>
    <property type="project" value="InterPro"/>
</dbReference>
<dbReference type="PANTHER" id="PTHR34590">
    <property type="entry name" value="OS03G0124300 PROTEIN-RELATED"/>
    <property type="match status" value="1"/>
</dbReference>
<dbReference type="FunFam" id="2.60.120.430:FF:000003">
    <property type="entry name" value="FERONIA receptor-like kinase"/>
    <property type="match status" value="1"/>
</dbReference>
<dbReference type="Pfam" id="PF12819">
    <property type="entry name" value="Malectin_like"/>
    <property type="match status" value="1"/>
</dbReference>
<dbReference type="InterPro" id="IPR024788">
    <property type="entry name" value="Malectin-like_Carb-bd_dom"/>
</dbReference>
<keyword evidence="5 13" id="KW-0732">Signal</keyword>
<evidence type="ECO:0000256" key="10">
    <source>
        <dbReference type="ARBA" id="ARBA00023180"/>
    </source>
</evidence>
<feature type="compositionally biased region" description="Polar residues" evidence="11">
    <location>
        <begin position="369"/>
        <end position="382"/>
    </location>
</feature>
<dbReference type="AlphaFoldDB" id="A0A151QQC2"/>
<dbReference type="STRING" id="3821.A0A151QQC2"/>
<evidence type="ECO:0000313" key="16">
    <source>
        <dbReference type="Proteomes" id="UP000075243"/>
    </source>
</evidence>
<keyword evidence="2" id="KW-0723">Serine/threonine-protein kinase</keyword>
<dbReference type="Gramene" id="C.cajan_43822.t">
    <property type="protein sequence ID" value="C.cajan_43822.t"/>
    <property type="gene ID" value="C.cajan_43822"/>
</dbReference>
<organism evidence="15 16">
    <name type="scientific">Cajanus cajan</name>
    <name type="common">Pigeon pea</name>
    <name type="synonym">Cajanus indicus</name>
    <dbReference type="NCBI Taxonomy" id="3821"/>
    <lineage>
        <taxon>Eukaryota</taxon>
        <taxon>Viridiplantae</taxon>
        <taxon>Streptophyta</taxon>
        <taxon>Embryophyta</taxon>
        <taxon>Tracheophyta</taxon>
        <taxon>Spermatophyta</taxon>
        <taxon>Magnoliopsida</taxon>
        <taxon>eudicotyledons</taxon>
        <taxon>Gunneridae</taxon>
        <taxon>Pentapetalae</taxon>
        <taxon>rosids</taxon>
        <taxon>fabids</taxon>
        <taxon>Fabales</taxon>
        <taxon>Fabaceae</taxon>
        <taxon>Papilionoideae</taxon>
        <taxon>50 kb inversion clade</taxon>
        <taxon>NPAAA clade</taxon>
        <taxon>indigoferoid/millettioid clade</taxon>
        <taxon>Phaseoleae</taxon>
        <taxon>Cajanus</taxon>
    </lineage>
</organism>
<dbReference type="Proteomes" id="UP000075243">
    <property type="component" value="Unassembled WGS sequence"/>
</dbReference>
<evidence type="ECO:0000313" key="15">
    <source>
        <dbReference type="EMBL" id="KYP32511.1"/>
    </source>
</evidence>
<dbReference type="PANTHER" id="PTHR34590:SF15">
    <property type="entry name" value="PROTEIN KINASE DOMAIN-CONTAINING PROTEIN"/>
    <property type="match status" value="1"/>
</dbReference>
<dbReference type="Gene3D" id="2.60.120.430">
    <property type="entry name" value="Galactose-binding lectin"/>
    <property type="match status" value="2"/>
</dbReference>
<comment type="subcellular location">
    <subcellularLocation>
        <location evidence="1">Membrane</location>
        <topology evidence="1">Single-pass type I membrane protein</topology>
    </subcellularLocation>
</comment>
<evidence type="ECO:0000256" key="12">
    <source>
        <dbReference type="SAM" id="Phobius"/>
    </source>
</evidence>
<evidence type="ECO:0000256" key="13">
    <source>
        <dbReference type="SAM" id="SignalP"/>
    </source>
</evidence>
<keyword evidence="15" id="KW-0675">Receptor</keyword>
<feature type="region of interest" description="Disordered" evidence="11">
    <location>
        <begin position="359"/>
        <end position="382"/>
    </location>
</feature>
<dbReference type="GO" id="GO:0004674">
    <property type="term" value="F:protein serine/threonine kinase activity"/>
    <property type="evidence" value="ECO:0007669"/>
    <property type="project" value="UniProtKB-KW"/>
</dbReference>
<keyword evidence="16" id="KW-1185">Reference proteome</keyword>
<dbReference type="OMA" id="FKLQTYD"/>
<gene>
    <name evidence="15" type="ORF">KK1_046794</name>
</gene>
<reference evidence="15" key="1">
    <citation type="journal article" date="2012" name="Nat. Biotechnol.">
        <title>Draft genome sequence of pigeonpea (Cajanus cajan), an orphan legume crop of resource-poor farmers.</title>
        <authorList>
            <person name="Varshney R.K."/>
            <person name="Chen W."/>
            <person name="Li Y."/>
            <person name="Bharti A.K."/>
            <person name="Saxena R.K."/>
            <person name="Schlueter J.A."/>
            <person name="Donoghue M.T."/>
            <person name="Azam S."/>
            <person name="Fan G."/>
            <person name="Whaley A.M."/>
            <person name="Farmer A.D."/>
            <person name="Sheridan J."/>
            <person name="Iwata A."/>
            <person name="Tuteja R."/>
            <person name="Penmetsa R.V."/>
            <person name="Wu W."/>
            <person name="Upadhyaya H.D."/>
            <person name="Yang S.P."/>
            <person name="Shah T."/>
            <person name="Saxena K.B."/>
            <person name="Michael T."/>
            <person name="McCombie W.R."/>
            <person name="Yang B."/>
            <person name="Zhang G."/>
            <person name="Yang H."/>
            <person name="Wang J."/>
            <person name="Spillane C."/>
            <person name="Cook D.R."/>
            <person name="May G.D."/>
            <person name="Xu X."/>
            <person name="Jackson S.A."/>
        </authorList>
    </citation>
    <scope>NUCLEOTIDE SEQUENCE [LARGE SCALE GENOMIC DNA]</scope>
</reference>
<evidence type="ECO:0000259" key="14">
    <source>
        <dbReference type="Pfam" id="PF12819"/>
    </source>
</evidence>
<feature type="chain" id="PRO_5007587490" evidence="13">
    <location>
        <begin position="28"/>
        <end position="435"/>
    </location>
</feature>
<evidence type="ECO:0000256" key="1">
    <source>
        <dbReference type="ARBA" id="ARBA00004479"/>
    </source>
</evidence>
<dbReference type="GO" id="GO:0005524">
    <property type="term" value="F:ATP binding"/>
    <property type="evidence" value="ECO:0007669"/>
    <property type="project" value="UniProtKB-KW"/>
</dbReference>